<dbReference type="Gene3D" id="1.25.10.10">
    <property type="entry name" value="Leucine-rich Repeat Variant"/>
    <property type="match status" value="2"/>
</dbReference>
<evidence type="ECO:0000313" key="1">
    <source>
        <dbReference type="EMBL" id="QPC80597.1"/>
    </source>
</evidence>
<organism evidence="1 2">
    <name type="scientific">Phototrophicus methaneseepsis</name>
    <dbReference type="NCBI Taxonomy" id="2710758"/>
    <lineage>
        <taxon>Bacteria</taxon>
        <taxon>Bacillati</taxon>
        <taxon>Chloroflexota</taxon>
        <taxon>Candidatus Thermofontia</taxon>
        <taxon>Phototrophicales</taxon>
        <taxon>Phototrophicaceae</taxon>
        <taxon>Phototrophicus</taxon>
    </lineage>
</organism>
<dbReference type="KEGG" id="pmet:G4Y79_12830"/>
<accession>A0A7S8E575</accession>
<dbReference type="SUPFAM" id="SSF48371">
    <property type="entry name" value="ARM repeat"/>
    <property type="match status" value="1"/>
</dbReference>
<evidence type="ECO:0000313" key="2">
    <source>
        <dbReference type="Proteomes" id="UP000594468"/>
    </source>
</evidence>
<proteinExistence type="predicted"/>
<dbReference type="Pfam" id="PF13646">
    <property type="entry name" value="HEAT_2"/>
    <property type="match status" value="1"/>
</dbReference>
<dbReference type="RefSeq" id="WP_195168672.1">
    <property type="nucleotide sequence ID" value="NZ_CP062983.1"/>
</dbReference>
<gene>
    <name evidence="1" type="ORF">G4Y79_12830</name>
</gene>
<dbReference type="EMBL" id="CP062983">
    <property type="protein sequence ID" value="QPC80597.1"/>
    <property type="molecule type" value="Genomic_DNA"/>
</dbReference>
<dbReference type="InterPro" id="IPR011989">
    <property type="entry name" value="ARM-like"/>
</dbReference>
<reference evidence="1 2" key="1">
    <citation type="submission" date="2020-02" db="EMBL/GenBank/DDBJ databases">
        <authorList>
            <person name="Zheng R.K."/>
            <person name="Sun C.M."/>
        </authorList>
    </citation>
    <scope>NUCLEOTIDE SEQUENCE [LARGE SCALE GENOMIC DNA]</scope>
    <source>
        <strain evidence="2">rifampicinis</strain>
    </source>
</reference>
<dbReference type="InterPro" id="IPR016024">
    <property type="entry name" value="ARM-type_fold"/>
</dbReference>
<keyword evidence="2" id="KW-1185">Reference proteome</keyword>
<sequence length="853" mass="95998">MLSRIPGRSQTAATTITQRYAARHGDRRYLNEFVRFCQQNHLFGDRYNLSDIAVEPRFIPPDPLVSAPEEEVDPDVFRVVPQNHTYPFMHAPYNIPTLGIPELSQGTQRIALLGVNGSGRTTALMCIALWSLELLDFKPPYDKIQAQIDRYEEKLSPEERANRIKHRIRVAQQAQERMAEADGGTYIGTGDEEEDHEVNLLRRTIPIYCHLASLSRHLARAKSPLDPAEQLIESLQDQYSFIAAKTLPQSLYRAIATGHALLLIDGYEDLNETEQQLAQTWLEALISTYPNNTLIVTGLPTGYHWLSELDIVPVFLRPWTETNVATAISNQFKASETALNELVYIDLVAASQLLHPVDIALLSNIVSSDSEMLTSQAGQWPHHFLDQRLADLEAWLPYLQQLAEQELDTGRVTVAVTTEKQAVLHTWTPFDIASDAAEDTTEKSRERMPQRRTQLILTHLKTQGVLRQLAPGQYQFRHHVLAAYIAAQGLQYAEETELIEKASQPRWMRAIGYAAELVPIDAAVRAHLQQPKDVLLSHVLDITQWLAYAGKQATWRQHILRLLGNMFVAPNQFIRVREQIAAALVASRDEGSKMILRAALQNPNPDIRILSSLGLGALHDAGAINPLRKLFTIPDEMVQISATLALGAIGTKDALNVVLEAMQRSENRGVRRAAAEMLAMYPDIGYETLYKAINEETDILLRRAILFGLGRIRTNWALITINEVVSSGKEEYYVRLAAMEVFRVLYEKESQGVNGYPSANAIPWLLEWGQQQQRTGAISDDVTGDEMLSFALESRQPQTRYLALLTITQLGLLNQISNVYKHLHDPNEAVRDTAYRTLAHFQNRIGADLPLPI</sequence>
<protein>
    <submittedName>
        <fullName evidence="1">HEAT repeat domain-containing protein</fullName>
    </submittedName>
</protein>
<dbReference type="Proteomes" id="UP000594468">
    <property type="component" value="Chromosome"/>
</dbReference>
<name>A0A7S8E575_9CHLR</name>
<dbReference type="AlphaFoldDB" id="A0A7S8E575"/>